<dbReference type="OrthoDB" id="2018023at2759"/>
<evidence type="ECO:0000313" key="5">
    <source>
        <dbReference type="EMBL" id="JAI49668.1"/>
    </source>
</evidence>
<evidence type="ECO:0000256" key="1">
    <source>
        <dbReference type="SAM" id="MobiDB-lite"/>
    </source>
</evidence>
<dbReference type="Gene3D" id="1.20.120.1920">
    <property type="entry name" value="UBAP1 SOUBA domain"/>
    <property type="match status" value="1"/>
</dbReference>
<feature type="domain" description="UBA" evidence="2">
    <location>
        <begin position="539"/>
        <end position="584"/>
    </location>
</feature>
<dbReference type="Pfam" id="PF00627">
    <property type="entry name" value="UBA"/>
    <property type="match status" value="1"/>
</dbReference>
<protein>
    <submittedName>
        <fullName evidence="5">Ubiquitin-associated protein 1</fullName>
    </submittedName>
</protein>
<name>A0A0K8WES1_BACLA</name>
<reference evidence="5" key="1">
    <citation type="submission" date="2015-06" db="EMBL/GenBank/DDBJ databases">
        <authorList>
            <person name="Hoefler B.C."/>
            <person name="Straight P.D."/>
        </authorList>
    </citation>
    <scope>NUCLEOTIDE SEQUENCE</scope>
</reference>
<evidence type="ECO:0000259" key="3">
    <source>
        <dbReference type="PROSITE" id="PS51497"/>
    </source>
</evidence>
<feature type="domain" description="UMA" evidence="3">
    <location>
        <begin position="7"/>
        <end position="59"/>
    </location>
</feature>
<dbReference type="PROSITE" id="PS50030">
    <property type="entry name" value="UBA"/>
    <property type="match status" value="1"/>
</dbReference>
<accession>A0A0K8WES1</accession>
<dbReference type="InterPro" id="IPR042575">
    <property type="entry name" value="UBAP1_C"/>
</dbReference>
<dbReference type="PANTHER" id="PTHR15960">
    <property type="entry name" value="LD44032P"/>
    <property type="match status" value="1"/>
</dbReference>
<dbReference type="InterPro" id="IPR038870">
    <property type="entry name" value="UBAP1"/>
</dbReference>
<dbReference type="PANTHER" id="PTHR15960:SF5">
    <property type="entry name" value="LD44032P"/>
    <property type="match status" value="1"/>
</dbReference>
<dbReference type="EMBL" id="GDHF01002646">
    <property type="protein sequence ID" value="JAI49668.1"/>
    <property type="molecule type" value="Transcribed_RNA"/>
</dbReference>
<dbReference type="AlphaFoldDB" id="A0A0K8WES1"/>
<dbReference type="EMBL" id="GDHF01018906">
    <property type="protein sequence ID" value="JAI33408.1"/>
    <property type="molecule type" value="Transcribed_RNA"/>
</dbReference>
<dbReference type="SUPFAM" id="SSF46934">
    <property type="entry name" value="UBA-like"/>
    <property type="match status" value="1"/>
</dbReference>
<dbReference type="InterPro" id="IPR023340">
    <property type="entry name" value="UMA"/>
</dbReference>
<dbReference type="InterPro" id="IPR009060">
    <property type="entry name" value="UBA-like_sf"/>
</dbReference>
<dbReference type="InterPro" id="IPR015940">
    <property type="entry name" value="UBA"/>
</dbReference>
<dbReference type="PROSITE" id="PS51497">
    <property type="entry name" value="UMA"/>
    <property type="match status" value="1"/>
</dbReference>
<feature type="compositionally biased region" description="Polar residues" evidence="1">
    <location>
        <begin position="104"/>
        <end position="114"/>
    </location>
</feature>
<dbReference type="CDD" id="cd14316">
    <property type="entry name" value="UBA2_UBAP1_like"/>
    <property type="match status" value="1"/>
</dbReference>
<feature type="region of interest" description="Disordered" evidence="1">
    <location>
        <begin position="94"/>
        <end position="135"/>
    </location>
</feature>
<dbReference type="GO" id="GO:0043130">
    <property type="term" value="F:ubiquitin binding"/>
    <property type="evidence" value="ECO:0007669"/>
    <property type="project" value="InterPro"/>
</dbReference>
<feature type="compositionally biased region" description="Basic and acidic residues" evidence="1">
    <location>
        <begin position="117"/>
        <end position="135"/>
    </location>
</feature>
<proteinExistence type="predicted"/>
<dbReference type="GO" id="GO:0043162">
    <property type="term" value="P:ubiquitin-dependent protein catabolic process via the multivesicular body sorting pathway"/>
    <property type="evidence" value="ECO:0007669"/>
    <property type="project" value="InterPro"/>
</dbReference>
<evidence type="ECO:0000259" key="2">
    <source>
        <dbReference type="PROSITE" id="PS50030"/>
    </source>
</evidence>
<organism evidence="5">
    <name type="scientific">Bactrocera latifrons</name>
    <name type="common">Malaysian fruit fly</name>
    <name type="synonym">Chaetodacus latifrons</name>
    <dbReference type="NCBI Taxonomy" id="174628"/>
    <lineage>
        <taxon>Eukaryota</taxon>
        <taxon>Metazoa</taxon>
        <taxon>Ecdysozoa</taxon>
        <taxon>Arthropoda</taxon>
        <taxon>Hexapoda</taxon>
        <taxon>Insecta</taxon>
        <taxon>Pterygota</taxon>
        <taxon>Neoptera</taxon>
        <taxon>Endopterygota</taxon>
        <taxon>Diptera</taxon>
        <taxon>Brachycera</taxon>
        <taxon>Muscomorpha</taxon>
        <taxon>Tephritoidea</taxon>
        <taxon>Tephritidae</taxon>
        <taxon>Bactrocera</taxon>
        <taxon>Bactrocera</taxon>
    </lineage>
</organism>
<sequence>MSNFNYMDRVPVKISESFKPPPRLYQLPQSIVHKLQLPAEHYNEAPQYCYDFQLEKKVIAKMPEWRRLRQQEREARRERKDQREQERLQELEARNKRMLGAVNYPSTDDLSGSDNETDYKQTKNVGGEKNESDTEERLILPPQINSFHNILQPTIVSSTCENSKKLNGITASYLQTHAKAGKNCSGAKEVNAFNYKDFEEDTSSPFDNIELKTINDLDILAQVLHNTQLHVQNKEIEDKEEKLSHEENLEKIQVEIQSELTTKDNTHKNITEKNNKVELKKVDYDKINHQPFRNENIPNPMIANNSMTNAMNCKSNNSNRALHPYNSLNNPAQYTQQKSYQTSYNTLYNGEEIPQKYLNFIAQTQNTSAILGNHNYLYTQNYNGSASVYGSPRHLLNHSTDVNSTHCIGSNANNYVSPIYVSNESHLQNQQFLNTSNYIDSKSKSVPDILEELSDEVRNSEIRRSRYYSFNSEEEKQTAVKDFNEDITPKQSPVKVTHSSQETNHFDKLPLPAQRLVTNISSMGFPLERVAKISTIFGTDDKKIIEHLIPLSELMDLGFDEAKISEALFKFNNNKEKALEYLIS</sequence>
<dbReference type="GO" id="GO:0000813">
    <property type="term" value="C:ESCRT I complex"/>
    <property type="evidence" value="ECO:0007669"/>
    <property type="project" value="InterPro"/>
</dbReference>
<evidence type="ECO:0000313" key="4">
    <source>
        <dbReference type="EMBL" id="JAI33408.1"/>
    </source>
</evidence>
<gene>
    <name evidence="5" type="primary">Ubap1_1</name>
    <name evidence="4" type="synonym">Ubap1_0</name>
    <name evidence="4" type="ORF">c0_g1_i1</name>
    <name evidence="5" type="ORF">c0_g1_i2</name>
</gene>